<dbReference type="EMBL" id="CP108200">
    <property type="protein sequence ID" value="WTR93474.1"/>
    <property type="molecule type" value="Genomic_DNA"/>
</dbReference>
<keyword evidence="2" id="KW-1185">Reference proteome</keyword>
<evidence type="ECO:0000313" key="2">
    <source>
        <dbReference type="Proteomes" id="UP001622731"/>
    </source>
</evidence>
<proteinExistence type="predicted"/>
<accession>A0ABZ1LQY1</accession>
<dbReference type="RefSeq" id="WP_133171764.1">
    <property type="nucleotide sequence ID" value="NZ_CP108200.1"/>
</dbReference>
<evidence type="ECO:0000313" key="1">
    <source>
        <dbReference type="EMBL" id="WTR93474.1"/>
    </source>
</evidence>
<dbReference type="Proteomes" id="UP001622731">
    <property type="component" value="Chromosome"/>
</dbReference>
<sequence>MLGYQFAVQSGDAGASLGEASLQVGFLSDPCSSSSVELKAQKSPRELPLPMQAVSALSRARSCGARIGGPTVGDLPVISGIFCAPSVGRLDRCSVKGSRVGAPESNAGDDFHFWWAASRALKLVEPGTILRRVTLEGLAHVDDPDDEYETVDVAEYLGGDDADSADALVLSQLKYSSRHPDTEWTTARLCKKSVRYRANGTTTPARSVIADLAAVYRRLVDEHGVDVASKARIALVSNQSAAPELVSSVAAATAWVADQGQAVQTRALLAALPAEQAATVRSLSEAVGARLSSQQFCGFMGALDLSQTGAMDRAALARAVQSGAAELTPGKGHDSALKLFHLVRAQALPDSNRKGVAASDVLAELVLQRCLP</sequence>
<dbReference type="GeneID" id="91388043"/>
<gene>
    <name evidence="1" type="ORF">OHB34_04900</name>
</gene>
<name>A0ABZ1LQY1_9ACTN</name>
<organism evidence="1 2">
    <name type="scientific">Streptomyces anthocyanicus</name>
    <dbReference type="NCBI Taxonomy" id="68174"/>
    <lineage>
        <taxon>Bacteria</taxon>
        <taxon>Bacillati</taxon>
        <taxon>Actinomycetota</taxon>
        <taxon>Actinomycetes</taxon>
        <taxon>Kitasatosporales</taxon>
        <taxon>Streptomycetaceae</taxon>
        <taxon>Streptomyces</taxon>
        <taxon>Streptomyces violaceoruber group</taxon>
    </lineage>
</organism>
<protein>
    <submittedName>
        <fullName evidence="1">Uncharacterized protein</fullName>
    </submittedName>
</protein>
<reference evidence="1 2" key="1">
    <citation type="submission" date="2022-10" db="EMBL/GenBank/DDBJ databases">
        <title>The complete genomes of actinobacterial strains from the NBC collection.</title>
        <authorList>
            <person name="Joergensen T.S."/>
            <person name="Alvarez Arevalo M."/>
            <person name="Sterndorff E.B."/>
            <person name="Faurdal D."/>
            <person name="Vuksanovic O."/>
            <person name="Mourched A.-S."/>
            <person name="Charusanti P."/>
            <person name="Shaw S."/>
            <person name="Blin K."/>
            <person name="Weber T."/>
        </authorList>
    </citation>
    <scope>NUCLEOTIDE SEQUENCE [LARGE SCALE GENOMIC DNA]</scope>
    <source>
        <strain evidence="1 2">NBC_00116</strain>
    </source>
</reference>